<feature type="modified residue" description="N6-(pyridoxal phosphate)lysine" evidence="2 3">
    <location>
        <position position="36"/>
    </location>
</feature>
<dbReference type="InterPro" id="IPR029066">
    <property type="entry name" value="PLP-binding_barrel"/>
</dbReference>
<evidence type="ECO:0000256" key="4">
    <source>
        <dbReference type="RuleBase" id="RU004514"/>
    </source>
</evidence>
<dbReference type="FunFam" id="3.20.20.10:FF:000011">
    <property type="entry name" value="Pyridoxal phosphate homeostasis protein"/>
    <property type="match status" value="1"/>
</dbReference>
<dbReference type="CDD" id="cd00635">
    <property type="entry name" value="PLPDE_III_YBL036c_like"/>
    <property type="match status" value="1"/>
</dbReference>
<evidence type="ECO:0000256" key="3">
    <source>
        <dbReference type="PIRSR" id="PIRSR004848-1"/>
    </source>
</evidence>
<comment type="similarity">
    <text evidence="2 4">Belongs to the pyridoxal phosphate-binding protein YggS/PROSC family.</text>
</comment>
<dbReference type="InterPro" id="IPR011078">
    <property type="entry name" value="PyrdxlP_homeostasis"/>
</dbReference>
<dbReference type="PANTHER" id="PTHR10146">
    <property type="entry name" value="PROLINE SYNTHETASE CO-TRANSCRIBED BACTERIAL HOMOLOG PROTEIN"/>
    <property type="match status" value="1"/>
</dbReference>
<keyword evidence="1 2" id="KW-0663">Pyridoxal phosphate</keyword>
<dbReference type="AlphaFoldDB" id="A0A1Q2D7Y3"/>
<evidence type="ECO:0000256" key="2">
    <source>
        <dbReference type="HAMAP-Rule" id="MF_02087"/>
    </source>
</evidence>
<dbReference type="OrthoDB" id="9804072at2"/>
<dbReference type="EMBL" id="CP019609">
    <property type="protein sequence ID" value="AQP54425.1"/>
    <property type="molecule type" value="Genomic_DNA"/>
</dbReference>
<evidence type="ECO:0000256" key="1">
    <source>
        <dbReference type="ARBA" id="ARBA00022898"/>
    </source>
</evidence>
<dbReference type="SUPFAM" id="SSF51419">
    <property type="entry name" value="PLP-binding barrel"/>
    <property type="match status" value="1"/>
</dbReference>
<sequence length="225" mass="25771">MKNLETNLSRISKSIAQSCERSQRKPDELTLICVSKSVDINTTEKVVQLGLKHFAENRVEQFLEKKSYFDSNDDLVWHFIGNLQRRKVKHVINELDYFHALDSLKLAEEIQKRANHKIKCFIQVNVSGETSKQGIKPTEVISFIRDLSAFDSIEVVGLMTMAPYQATELQLHHYFSELRFLQASVRQLSLTYAPCTELSMGMTNDFPIAIEEGSTFIRIGTAFFS</sequence>
<evidence type="ECO:0000313" key="6">
    <source>
        <dbReference type="Proteomes" id="UP000188246"/>
    </source>
</evidence>
<dbReference type="Proteomes" id="UP000188246">
    <property type="component" value="Chromosome"/>
</dbReference>
<evidence type="ECO:0000313" key="5">
    <source>
        <dbReference type="EMBL" id="AQP54425.1"/>
    </source>
</evidence>
<dbReference type="Gene3D" id="3.20.20.10">
    <property type="entry name" value="Alanine racemase"/>
    <property type="match status" value="1"/>
</dbReference>
<comment type="cofactor">
    <cofactor evidence="3">
        <name>pyridoxal 5'-phosphate</name>
        <dbReference type="ChEBI" id="CHEBI:597326"/>
    </cofactor>
</comment>
<dbReference type="NCBIfam" id="TIGR00044">
    <property type="entry name" value="YggS family pyridoxal phosphate-dependent enzyme"/>
    <property type="match status" value="1"/>
</dbReference>
<comment type="function">
    <text evidence="2">Pyridoxal 5'-phosphate (PLP)-binding protein, which is involved in PLP homeostasis.</text>
</comment>
<dbReference type="GO" id="GO:0030170">
    <property type="term" value="F:pyridoxal phosphate binding"/>
    <property type="evidence" value="ECO:0007669"/>
    <property type="project" value="UniProtKB-UniRule"/>
</dbReference>
<dbReference type="Pfam" id="PF01168">
    <property type="entry name" value="Ala_racemase_N"/>
    <property type="match status" value="1"/>
</dbReference>
<dbReference type="HAMAP" id="MF_02087">
    <property type="entry name" value="PLP_homeostasis"/>
    <property type="match status" value="1"/>
</dbReference>
<dbReference type="STRING" id="633807.BW732_09420"/>
<dbReference type="PANTHER" id="PTHR10146:SF14">
    <property type="entry name" value="PYRIDOXAL PHOSPHATE HOMEOSTASIS PROTEIN"/>
    <property type="match status" value="1"/>
</dbReference>
<organism evidence="5 6">
    <name type="scientific">Vagococcus penaei</name>
    <dbReference type="NCBI Taxonomy" id="633807"/>
    <lineage>
        <taxon>Bacteria</taxon>
        <taxon>Bacillati</taxon>
        <taxon>Bacillota</taxon>
        <taxon>Bacilli</taxon>
        <taxon>Lactobacillales</taxon>
        <taxon>Enterococcaceae</taxon>
        <taxon>Vagococcus</taxon>
    </lineage>
</organism>
<dbReference type="RefSeq" id="WP_077276503.1">
    <property type="nucleotide sequence ID" value="NZ_CP019609.1"/>
</dbReference>
<dbReference type="PIRSF" id="PIRSF004848">
    <property type="entry name" value="YBL036c_PLPDEIII"/>
    <property type="match status" value="1"/>
</dbReference>
<dbReference type="KEGG" id="vpi:BW732_09420"/>
<reference evidence="5 6" key="1">
    <citation type="journal article" date="2010" name="Int. J. Syst. Evol. Microbiol.">
        <title>Vagococcus penaei sp. nov., isolated from spoilage microbiota of cooked shrimp (Penaeus vannamei).</title>
        <authorList>
            <person name="Jaffres E."/>
            <person name="Prevost H."/>
            <person name="Rossero A."/>
            <person name="Joffraud J.J."/>
            <person name="Dousset X."/>
        </authorList>
    </citation>
    <scope>NUCLEOTIDE SEQUENCE [LARGE SCALE GENOMIC DNA]</scope>
    <source>
        <strain evidence="5 6">CD276</strain>
    </source>
</reference>
<dbReference type="PROSITE" id="PS01211">
    <property type="entry name" value="UPF0001"/>
    <property type="match status" value="1"/>
</dbReference>
<name>A0A1Q2D7Y3_9ENTE</name>
<accession>A0A1Q2D7Y3</accession>
<protein>
    <recommendedName>
        <fullName evidence="2">Pyridoxal phosphate homeostasis protein</fullName>
        <shortName evidence="2">PLP homeostasis protein</shortName>
    </recommendedName>
</protein>
<dbReference type="InterPro" id="IPR001608">
    <property type="entry name" value="Ala_racemase_N"/>
</dbReference>
<proteinExistence type="inferred from homology"/>
<keyword evidence="6" id="KW-1185">Reference proteome</keyword>
<gene>
    <name evidence="5" type="ORF">BW732_09420</name>
</gene>